<evidence type="ECO:0000313" key="3">
    <source>
        <dbReference type="Proteomes" id="UP000270834"/>
    </source>
</evidence>
<evidence type="ECO:0000256" key="1">
    <source>
        <dbReference type="SAM" id="Coils"/>
    </source>
</evidence>
<accession>A0A3M5DNX0</accession>
<reference evidence="2 3" key="1">
    <citation type="submission" date="2018-08" db="EMBL/GenBank/DDBJ databases">
        <title>Recombination of ecologically and evolutionarily significant loci maintains genetic cohesion in the Pseudomonas syringae species complex.</title>
        <authorList>
            <person name="Dillon M."/>
            <person name="Thakur S."/>
            <person name="Almeida R.N.D."/>
            <person name="Weir B.S."/>
            <person name="Guttman D.S."/>
        </authorList>
    </citation>
    <scope>NUCLEOTIDE SEQUENCE [LARGE SCALE GENOMIC DNA]</scope>
    <source>
        <strain evidence="2 3">ICMP 7846</strain>
    </source>
</reference>
<organism evidence="2 3">
    <name type="scientific">Pseudomonas aeruginosa</name>
    <dbReference type="NCBI Taxonomy" id="287"/>
    <lineage>
        <taxon>Bacteria</taxon>
        <taxon>Pseudomonadati</taxon>
        <taxon>Pseudomonadota</taxon>
        <taxon>Gammaproteobacteria</taxon>
        <taxon>Pseudomonadales</taxon>
        <taxon>Pseudomonadaceae</taxon>
        <taxon>Pseudomonas</taxon>
    </lineage>
</organism>
<evidence type="ECO:0008006" key="4">
    <source>
        <dbReference type="Google" id="ProtNLM"/>
    </source>
</evidence>
<dbReference type="Proteomes" id="UP000270834">
    <property type="component" value="Unassembled WGS sequence"/>
</dbReference>
<protein>
    <recommendedName>
        <fullName evidence="4">Hemolysin XhlA</fullName>
    </recommendedName>
</protein>
<name>A0A3M5DNX0_PSEAI</name>
<dbReference type="AlphaFoldDB" id="A0A3M5DNX0"/>
<feature type="coiled-coil region" evidence="1">
    <location>
        <begin position="36"/>
        <end position="70"/>
    </location>
</feature>
<proteinExistence type="predicted"/>
<sequence length="118" mass="12772">MTDRPKLSVVPSSGLVILQNDKLGGGGHNGGGGTGDSDLEKRVEALEKALPDLRERLIRVETKLDTMEKTMATKDDLKVLRGEISTEMHKALNDQTWRFIGFAAGLATLAFSAAKLIH</sequence>
<gene>
    <name evidence="2" type="ORF">ALP65_200020</name>
</gene>
<evidence type="ECO:0000313" key="2">
    <source>
        <dbReference type="EMBL" id="RMS51635.1"/>
    </source>
</evidence>
<dbReference type="RefSeq" id="WP_152992197.1">
    <property type="nucleotide sequence ID" value="NZ_CP014948.1"/>
</dbReference>
<dbReference type="EMBL" id="RBSQ01000840">
    <property type="protein sequence ID" value="RMS51635.1"/>
    <property type="molecule type" value="Genomic_DNA"/>
</dbReference>
<comment type="caution">
    <text evidence="2">The sequence shown here is derived from an EMBL/GenBank/DDBJ whole genome shotgun (WGS) entry which is preliminary data.</text>
</comment>
<keyword evidence="1" id="KW-0175">Coiled coil</keyword>